<gene>
    <name evidence="6" type="ORF">AAFH96_23520</name>
</gene>
<accession>A0ABV5CVM3</accession>
<keyword evidence="7" id="KW-1185">Reference proteome</keyword>
<keyword evidence="2" id="KW-0805">Transcription regulation</keyword>
<dbReference type="CDD" id="cd08423">
    <property type="entry name" value="PBP2_LTTR_like_6"/>
    <property type="match status" value="1"/>
</dbReference>
<dbReference type="Gene3D" id="1.10.10.10">
    <property type="entry name" value="Winged helix-like DNA-binding domain superfamily/Winged helix DNA-binding domain"/>
    <property type="match status" value="1"/>
</dbReference>
<organism evidence="6 7">
    <name type="scientific">Polymorphospora lycopeni</name>
    <dbReference type="NCBI Taxonomy" id="3140240"/>
    <lineage>
        <taxon>Bacteria</taxon>
        <taxon>Bacillati</taxon>
        <taxon>Actinomycetota</taxon>
        <taxon>Actinomycetes</taxon>
        <taxon>Micromonosporales</taxon>
        <taxon>Micromonosporaceae</taxon>
        <taxon>Polymorphospora</taxon>
    </lineage>
</organism>
<dbReference type="Pfam" id="PF00126">
    <property type="entry name" value="HTH_1"/>
    <property type="match status" value="1"/>
</dbReference>
<dbReference type="SUPFAM" id="SSF46785">
    <property type="entry name" value="Winged helix' DNA-binding domain"/>
    <property type="match status" value="1"/>
</dbReference>
<dbReference type="InterPro" id="IPR000847">
    <property type="entry name" value="LysR_HTH_N"/>
</dbReference>
<dbReference type="InterPro" id="IPR036390">
    <property type="entry name" value="WH_DNA-bd_sf"/>
</dbReference>
<dbReference type="RefSeq" id="WP_375735629.1">
    <property type="nucleotide sequence ID" value="NZ_JBCGDC010000077.1"/>
</dbReference>
<dbReference type="PROSITE" id="PS50931">
    <property type="entry name" value="HTH_LYSR"/>
    <property type="match status" value="1"/>
</dbReference>
<evidence type="ECO:0000256" key="2">
    <source>
        <dbReference type="ARBA" id="ARBA00023015"/>
    </source>
</evidence>
<dbReference type="InterPro" id="IPR036388">
    <property type="entry name" value="WH-like_DNA-bd_sf"/>
</dbReference>
<evidence type="ECO:0000256" key="4">
    <source>
        <dbReference type="ARBA" id="ARBA00023163"/>
    </source>
</evidence>
<dbReference type="PANTHER" id="PTHR30346">
    <property type="entry name" value="TRANSCRIPTIONAL DUAL REGULATOR HCAR-RELATED"/>
    <property type="match status" value="1"/>
</dbReference>
<dbReference type="EMBL" id="JBCGDC010000077">
    <property type="protein sequence ID" value="MFB6396052.1"/>
    <property type="molecule type" value="Genomic_DNA"/>
</dbReference>
<evidence type="ECO:0000256" key="1">
    <source>
        <dbReference type="ARBA" id="ARBA00009437"/>
    </source>
</evidence>
<dbReference type="Proteomes" id="UP001582793">
    <property type="component" value="Unassembled WGS sequence"/>
</dbReference>
<evidence type="ECO:0000313" key="7">
    <source>
        <dbReference type="Proteomes" id="UP001582793"/>
    </source>
</evidence>
<evidence type="ECO:0000259" key="5">
    <source>
        <dbReference type="PROSITE" id="PS50931"/>
    </source>
</evidence>
<keyword evidence="4" id="KW-0804">Transcription</keyword>
<proteinExistence type="inferred from homology"/>
<comment type="caution">
    <text evidence="6">The sequence shown here is derived from an EMBL/GenBank/DDBJ whole genome shotgun (WGS) entry which is preliminary data.</text>
</comment>
<dbReference type="InterPro" id="IPR005119">
    <property type="entry name" value="LysR_subst-bd"/>
</dbReference>
<evidence type="ECO:0000256" key="3">
    <source>
        <dbReference type="ARBA" id="ARBA00023125"/>
    </source>
</evidence>
<dbReference type="Pfam" id="PF03466">
    <property type="entry name" value="LysR_substrate"/>
    <property type="match status" value="1"/>
</dbReference>
<sequence>MLDVHRLRLLRELAMRGTIAAVAEALSYSPSAVSQQLSVLEREVGTPLLERVGRGVRLTAPAQVLVGHADAILARLERAEADVAASLTEVTGTLRVAAFQSAALTLVPRALTRLRDRHPALRIEVTGMEPEIALPALLARDLDLVVAEDYPDRPAPRPPELQQEDLCRDEMLLVLPAGTRITRLADLARHPWVMESVGTVARSWSTALCRAAGFEPDVAHTSTDLLVQAALVRAGQAAAFLPALVPAEFTPDVVRLPIPDARQHRRIFTAVRAGSDGHPAVTATRRALHDAAPPTNGSSFRP</sequence>
<evidence type="ECO:0000313" key="6">
    <source>
        <dbReference type="EMBL" id="MFB6396052.1"/>
    </source>
</evidence>
<dbReference type="PANTHER" id="PTHR30346:SF29">
    <property type="entry name" value="LYSR SUBSTRATE-BINDING"/>
    <property type="match status" value="1"/>
</dbReference>
<protein>
    <submittedName>
        <fullName evidence="6">LysR substrate-binding domain-containing protein</fullName>
    </submittedName>
</protein>
<dbReference type="Gene3D" id="3.40.190.10">
    <property type="entry name" value="Periplasmic binding protein-like II"/>
    <property type="match status" value="2"/>
</dbReference>
<feature type="domain" description="HTH lysR-type" evidence="5">
    <location>
        <begin position="2"/>
        <end position="59"/>
    </location>
</feature>
<dbReference type="SUPFAM" id="SSF53850">
    <property type="entry name" value="Periplasmic binding protein-like II"/>
    <property type="match status" value="1"/>
</dbReference>
<name>A0ABV5CVM3_9ACTN</name>
<comment type="similarity">
    <text evidence="1">Belongs to the LysR transcriptional regulatory family.</text>
</comment>
<keyword evidence="3" id="KW-0238">DNA-binding</keyword>
<reference evidence="6 7" key="1">
    <citation type="submission" date="2024-04" db="EMBL/GenBank/DDBJ databases">
        <title>Polymorphospora sp. isolated from Baiyangdian Lake in Xiong'an New Area.</title>
        <authorList>
            <person name="Zhang X."/>
            <person name="Liu J."/>
        </authorList>
    </citation>
    <scope>NUCLEOTIDE SEQUENCE [LARGE SCALE GENOMIC DNA]</scope>
    <source>
        <strain evidence="6 7">2-325</strain>
    </source>
</reference>